<evidence type="ECO:0000313" key="1">
    <source>
        <dbReference type="EMBL" id="JAD26771.1"/>
    </source>
</evidence>
<proteinExistence type="predicted"/>
<sequence>MWNINTNILEYNFCTCIIFQYRQKETTSKILFYLSFGSSPRWQGKC</sequence>
<dbReference type="AlphaFoldDB" id="A0A0A8YKL9"/>
<dbReference type="EMBL" id="GBRH01271124">
    <property type="protein sequence ID" value="JAD26771.1"/>
    <property type="molecule type" value="Transcribed_RNA"/>
</dbReference>
<accession>A0A0A8YKL9</accession>
<organism evidence="1">
    <name type="scientific">Arundo donax</name>
    <name type="common">Giant reed</name>
    <name type="synonym">Donax arundinaceus</name>
    <dbReference type="NCBI Taxonomy" id="35708"/>
    <lineage>
        <taxon>Eukaryota</taxon>
        <taxon>Viridiplantae</taxon>
        <taxon>Streptophyta</taxon>
        <taxon>Embryophyta</taxon>
        <taxon>Tracheophyta</taxon>
        <taxon>Spermatophyta</taxon>
        <taxon>Magnoliopsida</taxon>
        <taxon>Liliopsida</taxon>
        <taxon>Poales</taxon>
        <taxon>Poaceae</taxon>
        <taxon>PACMAD clade</taxon>
        <taxon>Arundinoideae</taxon>
        <taxon>Arundineae</taxon>
        <taxon>Arundo</taxon>
    </lineage>
</organism>
<reference evidence="1" key="2">
    <citation type="journal article" date="2015" name="Data Brief">
        <title>Shoot transcriptome of the giant reed, Arundo donax.</title>
        <authorList>
            <person name="Barrero R.A."/>
            <person name="Guerrero F.D."/>
            <person name="Moolhuijzen P."/>
            <person name="Goolsby J.A."/>
            <person name="Tidwell J."/>
            <person name="Bellgard S.E."/>
            <person name="Bellgard M.I."/>
        </authorList>
    </citation>
    <scope>NUCLEOTIDE SEQUENCE</scope>
    <source>
        <tissue evidence="1">Shoot tissue taken approximately 20 cm above the soil surface</tissue>
    </source>
</reference>
<reference evidence="1" key="1">
    <citation type="submission" date="2014-09" db="EMBL/GenBank/DDBJ databases">
        <authorList>
            <person name="Magalhaes I.L.F."/>
            <person name="Oliveira U."/>
            <person name="Santos F.R."/>
            <person name="Vidigal T.H.D.A."/>
            <person name="Brescovit A.D."/>
            <person name="Santos A.J."/>
        </authorList>
    </citation>
    <scope>NUCLEOTIDE SEQUENCE</scope>
    <source>
        <tissue evidence="1">Shoot tissue taken approximately 20 cm above the soil surface</tissue>
    </source>
</reference>
<protein>
    <submittedName>
        <fullName evidence="1">Uncharacterized protein</fullName>
    </submittedName>
</protein>
<name>A0A0A8YKL9_ARUDO</name>